<evidence type="ECO:0000313" key="4">
    <source>
        <dbReference type="EMBL" id="KAL0193668.1"/>
    </source>
</evidence>
<comment type="caution">
    <text evidence="4">The sequence shown here is derived from an EMBL/GenBank/DDBJ whole genome shotgun (WGS) entry which is preliminary data.</text>
</comment>
<dbReference type="EMBL" id="JAMKFB020000005">
    <property type="protein sequence ID" value="KAL0193668.1"/>
    <property type="molecule type" value="Genomic_DNA"/>
</dbReference>
<feature type="non-terminal residue" evidence="4">
    <location>
        <position position="79"/>
    </location>
</feature>
<keyword evidence="1" id="KW-0833">Ubl conjugation pathway</keyword>
<protein>
    <recommendedName>
        <fullName evidence="3">Sentrin-specific protease 3/5 conserved domain-containing protein</fullName>
    </recommendedName>
</protein>
<feature type="non-terminal residue" evidence="4">
    <location>
        <position position="1"/>
    </location>
</feature>
<evidence type="ECO:0000256" key="2">
    <source>
        <dbReference type="SAM" id="MobiDB-lite"/>
    </source>
</evidence>
<sequence>TNGVPKGRDGIHGATMGDREGRASPANVQSQRENSEHISCVQGILDEFLQQYGSLIPIHVDEVVDKLQEIFSESFSSPQ</sequence>
<feature type="region of interest" description="Disordered" evidence="2">
    <location>
        <begin position="1"/>
        <end position="36"/>
    </location>
</feature>
<organism evidence="4 5">
    <name type="scientific">Cirrhinus mrigala</name>
    <name type="common">Mrigala</name>
    <dbReference type="NCBI Taxonomy" id="683832"/>
    <lineage>
        <taxon>Eukaryota</taxon>
        <taxon>Metazoa</taxon>
        <taxon>Chordata</taxon>
        <taxon>Craniata</taxon>
        <taxon>Vertebrata</taxon>
        <taxon>Euteleostomi</taxon>
        <taxon>Actinopterygii</taxon>
        <taxon>Neopterygii</taxon>
        <taxon>Teleostei</taxon>
        <taxon>Ostariophysi</taxon>
        <taxon>Cypriniformes</taxon>
        <taxon>Cyprinidae</taxon>
        <taxon>Labeoninae</taxon>
        <taxon>Labeonini</taxon>
        <taxon>Cirrhinus</taxon>
    </lineage>
</organism>
<proteinExistence type="predicted"/>
<evidence type="ECO:0000256" key="1">
    <source>
        <dbReference type="ARBA" id="ARBA00022786"/>
    </source>
</evidence>
<feature type="compositionally biased region" description="Basic and acidic residues" evidence="2">
    <location>
        <begin position="1"/>
        <end position="22"/>
    </location>
</feature>
<evidence type="ECO:0000259" key="3">
    <source>
        <dbReference type="Pfam" id="PF19722"/>
    </source>
</evidence>
<dbReference type="Proteomes" id="UP001529510">
    <property type="component" value="Unassembled WGS sequence"/>
</dbReference>
<evidence type="ECO:0000313" key="5">
    <source>
        <dbReference type="Proteomes" id="UP001529510"/>
    </source>
</evidence>
<feature type="domain" description="Sentrin-specific protease 3/5 conserved" evidence="3">
    <location>
        <begin position="38"/>
        <end position="77"/>
    </location>
</feature>
<dbReference type="Pfam" id="PF19722">
    <property type="entry name" value="SENP3_5_N"/>
    <property type="match status" value="1"/>
</dbReference>
<dbReference type="AlphaFoldDB" id="A0ABD0R706"/>
<gene>
    <name evidence="4" type="ORF">M9458_011964</name>
</gene>
<keyword evidence="5" id="KW-1185">Reference proteome</keyword>
<name>A0ABD0R706_CIRMR</name>
<reference evidence="4 5" key="1">
    <citation type="submission" date="2024-05" db="EMBL/GenBank/DDBJ databases">
        <title>Genome sequencing and assembly of Indian major carp, Cirrhinus mrigala (Hamilton, 1822).</title>
        <authorList>
            <person name="Mohindra V."/>
            <person name="Chowdhury L.M."/>
            <person name="Lal K."/>
            <person name="Jena J.K."/>
        </authorList>
    </citation>
    <scope>NUCLEOTIDE SEQUENCE [LARGE SCALE GENOMIC DNA]</scope>
    <source>
        <strain evidence="4">CM1030</strain>
        <tissue evidence="4">Blood</tissue>
    </source>
</reference>
<dbReference type="InterPro" id="IPR045577">
    <property type="entry name" value="SENP3_5_cons_dom"/>
</dbReference>
<accession>A0ABD0R706</accession>